<sequence length="684" mass="76905">MARPTFSPSPSPVVPVKRELVDEDHTPLPSSRKRRRRDHLSPAATPTPAHLLVTPQTVPSGSSRRDFFEGKSSVLPGLTPPSLPTAVKGEAGAAADADAGGDRDIRREVVRVDDNFQPSRPARAEPPTLWANRRRLSRILHELVRAHRWRDAAGPFSALVAGTRYPESFEELRSVFAVGMEIHRRHFENGGMKLGARSRYYLRTLKLYDVWVRRLGWLLTCANKHLVKLELALFYLSQGNIDNAYNTTRILIAMDGLQTEPTVNLIHGLISYDKWYSGLPKDMQLEDFDVYGQSCTVSTATHGCDENGQQDSSDDNCSIDSDSSFDGCSSQSSINNGNIDTQRKIPKKPGFVHSTEETGSLGSQVNEKNVDTDFQSVFFNASNSPTCGLEKSLLPLRLKHSDGASNACFDSYWKYKSTYNAFYEDAEKCLRVALYSTPPIMAALLPLIQILLLGDKLKDALAELEKICHSSTTQLPFRLRGRLLEYFDQNQVSTISSCYDEALRRDPTCSYSMQRLIRLHRKGYYNTIQLLEAIALHLDSVNGKLCIWEELVACFLRLFSDQTTDCGDCMSCNVQGDGTFTASSNFACVFFEQHTRETWKVRCRWWMNHHFSQNICTSETVTGDCKLLVSKAACACHLYGPEFRYVKAVESYLSGQEANDEINFLSRNMQNSVRLLQTLEKLTS</sequence>
<protein>
    <submittedName>
        <fullName evidence="2">Uncharacterized protein</fullName>
    </submittedName>
</protein>
<evidence type="ECO:0000313" key="2">
    <source>
        <dbReference type="EnsemblPlants" id="OB06G18500.1"/>
    </source>
</evidence>
<dbReference type="Pfam" id="PF14929">
    <property type="entry name" value="TAF1_subA"/>
    <property type="match status" value="1"/>
</dbReference>
<feature type="region of interest" description="Disordered" evidence="1">
    <location>
        <begin position="1"/>
        <end position="101"/>
    </location>
</feature>
<feature type="compositionally biased region" description="Basic and acidic residues" evidence="1">
    <location>
        <begin position="16"/>
        <end position="26"/>
    </location>
</feature>
<dbReference type="AlphaFoldDB" id="J3MCV6"/>
<organism evidence="2">
    <name type="scientific">Oryza brachyantha</name>
    <name type="common">malo sina</name>
    <dbReference type="NCBI Taxonomy" id="4533"/>
    <lineage>
        <taxon>Eukaryota</taxon>
        <taxon>Viridiplantae</taxon>
        <taxon>Streptophyta</taxon>
        <taxon>Embryophyta</taxon>
        <taxon>Tracheophyta</taxon>
        <taxon>Spermatophyta</taxon>
        <taxon>Magnoliopsida</taxon>
        <taxon>Liliopsida</taxon>
        <taxon>Poales</taxon>
        <taxon>Poaceae</taxon>
        <taxon>BOP clade</taxon>
        <taxon>Oryzoideae</taxon>
        <taxon>Oryzeae</taxon>
        <taxon>Oryzinae</taxon>
        <taxon>Oryza</taxon>
    </lineage>
</organism>
<proteinExistence type="predicted"/>
<dbReference type="InterPro" id="IPR039495">
    <property type="entry name" value="TAF1A"/>
</dbReference>
<dbReference type="Proteomes" id="UP000006038">
    <property type="component" value="Chromosome 6"/>
</dbReference>
<evidence type="ECO:0000256" key="1">
    <source>
        <dbReference type="SAM" id="MobiDB-lite"/>
    </source>
</evidence>
<reference evidence="2" key="2">
    <citation type="submission" date="2013-04" db="UniProtKB">
        <authorList>
            <consortium name="EnsemblPlants"/>
        </authorList>
    </citation>
    <scope>IDENTIFICATION</scope>
</reference>
<accession>J3MCV6</accession>
<dbReference type="PANTHER" id="PTHR36720:SF1">
    <property type="entry name" value="TAF RNA POLYMERASE I SUBUNIT A"/>
    <property type="match status" value="1"/>
</dbReference>
<feature type="region of interest" description="Disordered" evidence="1">
    <location>
        <begin position="328"/>
        <end position="350"/>
    </location>
</feature>
<name>J3MCV6_ORYBR</name>
<dbReference type="eggNOG" id="ENOG502QQ18">
    <property type="taxonomic scope" value="Eukaryota"/>
</dbReference>
<dbReference type="PANTHER" id="PTHR36720">
    <property type="entry name" value="TAF RNA POLYMERASE I SUBUNIT A"/>
    <property type="match status" value="1"/>
</dbReference>
<dbReference type="GO" id="GO:0006360">
    <property type="term" value="P:transcription by RNA polymerase I"/>
    <property type="evidence" value="ECO:0007669"/>
    <property type="project" value="InterPro"/>
</dbReference>
<evidence type="ECO:0000313" key="3">
    <source>
        <dbReference type="Proteomes" id="UP000006038"/>
    </source>
</evidence>
<dbReference type="STRING" id="4533.J3MCV6"/>
<reference evidence="2" key="1">
    <citation type="journal article" date="2013" name="Nat. Commun.">
        <title>Whole-genome sequencing of Oryza brachyantha reveals mechanisms underlying Oryza genome evolution.</title>
        <authorList>
            <person name="Chen J."/>
            <person name="Huang Q."/>
            <person name="Gao D."/>
            <person name="Wang J."/>
            <person name="Lang Y."/>
            <person name="Liu T."/>
            <person name="Li B."/>
            <person name="Bai Z."/>
            <person name="Luis Goicoechea J."/>
            <person name="Liang C."/>
            <person name="Chen C."/>
            <person name="Zhang W."/>
            <person name="Sun S."/>
            <person name="Liao Y."/>
            <person name="Zhang X."/>
            <person name="Yang L."/>
            <person name="Song C."/>
            <person name="Wang M."/>
            <person name="Shi J."/>
            <person name="Liu G."/>
            <person name="Liu J."/>
            <person name="Zhou H."/>
            <person name="Zhou W."/>
            <person name="Yu Q."/>
            <person name="An N."/>
            <person name="Chen Y."/>
            <person name="Cai Q."/>
            <person name="Wang B."/>
            <person name="Liu B."/>
            <person name="Min J."/>
            <person name="Huang Y."/>
            <person name="Wu H."/>
            <person name="Li Z."/>
            <person name="Zhang Y."/>
            <person name="Yin Y."/>
            <person name="Song W."/>
            <person name="Jiang J."/>
            <person name="Jackson S.A."/>
            <person name="Wing R.A."/>
            <person name="Wang J."/>
            <person name="Chen M."/>
        </authorList>
    </citation>
    <scope>NUCLEOTIDE SEQUENCE [LARGE SCALE GENOMIC DNA]</scope>
    <source>
        <strain evidence="2">cv. IRGC 101232</strain>
    </source>
</reference>
<dbReference type="HOGENOM" id="CLU_021774_0_0_1"/>
<dbReference type="EnsemblPlants" id="OB06G18500.1">
    <property type="protein sequence ID" value="OB06G18500.1"/>
    <property type="gene ID" value="OB06G18500"/>
</dbReference>
<dbReference type="GO" id="GO:0000120">
    <property type="term" value="C:RNA polymerase I transcription regulator complex"/>
    <property type="evidence" value="ECO:0007669"/>
    <property type="project" value="InterPro"/>
</dbReference>
<keyword evidence="3" id="KW-1185">Reference proteome</keyword>
<dbReference type="OMA" id="KAACACH"/>
<dbReference type="Gramene" id="OB06G18500.1">
    <property type="protein sequence ID" value="OB06G18500.1"/>
    <property type="gene ID" value="OB06G18500"/>
</dbReference>